<dbReference type="PROSITE" id="PS50088">
    <property type="entry name" value="ANK_REPEAT"/>
    <property type="match status" value="2"/>
</dbReference>
<gene>
    <name evidence="13" type="primary">LOC106156033</name>
</gene>
<evidence type="ECO:0000256" key="5">
    <source>
        <dbReference type="ARBA" id="ARBA00022833"/>
    </source>
</evidence>
<dbReference type="InterPro" id="IPR052481">
    <property type="entry name" value="DZAN1"/>
</dbReference>
<keyword evidence="2" id="KW-0479">Metal-binding</keyword>
<evidence type="ECO:0000256" key="4">
    <source>
        <dbReference type="ARBA" id="ARBA00022771"/>
    </source>
</evidence>
<evidence type="ECO:0000256" key="7">
    <source>
        <dbReference type="ARBA" id="ARBA00023273"/>
    </source>
</evidence>
<organism evidence="12 13">
    <name type="scientific">Lingula anatina</name>
    <name type="common">Brachiopod</name>
    <name type="synonym">Lingula unguis</name>
    <dbReference type="NCBI Taxonomy" id="7574"/>
    <lineage>
        <taxon>Eukaryota</taxon>
        <taxon>Metazoa</taxon>
        <taxon>Spiralia</taxon>
        <taxon>Lophotrochozoa</taxon>
        <taxon>Brachiopoda</taxon>
        <taxon>Linguliformea</taxon>
        <taxon>Lingulata</taxon>
        <taxon>Lingulida</taxon>
        <taxon>Linguloidea</taxon>
        <taxon>Lingulidae</taxon>
        <taxon>Lingula</taxon>
    </lineage>
</organism>
<dbReference type="InterPro" id="IPR025874">
    <property type="entry name" value="DZR"/>
</dbReference>
<dbReference type="Pfam" id="PF12796">
    <property type="entry name" value="Ank_2"/>
    <property type="match status" value="1"/>
</dbReference>
<evidence type="ECO:0000256" key="9">
    <source>
        <dbReference type="PROSITE-ProRule" id="PRU00023"/>
    </source>
</evidence>
<dbReference type="Proteomes" id="UP000085678">
    <property type="component" value="Unplaced"/>
</dbReference>
<feature type="region of interest" description="Disordered" evidence="10">
    <location>
        <begin position="1"/>
        <end position="22"/>
    </location>
</feature>
<dbReference type="SMART" id="SM00248">
    <property type="entry name" value="ANK"/>
    <property type="match status" value="3"/>
</dbReference>
<feature type="domain" description="DZANK-type" evidence="11">
    <location>
        <begin position="372"/>
        <end position="420"/>
    </location>
</feature>
<keyword evidence="5" id="KW-0862">Zinc</keyword>
<feature type="repeat" description="ANK" evidence="9">
    <location>
        <begin position="720"/>
        <end position="754"/>
    </location>
</feature>
<dbReference type="PROSITE" id="PS50297">
    <property type="entry name" value="ANK_REP_REGION"/>
    <property type="match status" value="2"/>
</dbReference>
<keyword evidence="4" id="KW-0863">Zinc-finger</keyword>
<evidence type="ECO:0000313" key="13">
    <source>
        <dbReference type="RefSeq" id="XP_013386558.1"/>
    </source>
</evidence>
<dbReference type="Pfam" id="PF12773">
    <property type="entry name" value="DZR"/>
    <property type="match status" value="1"/>
</dbReference>
<keyword evidence="12" id="KW-1185">Reference proteome</keyword>
<proteinExistence type="predicted"/>
<evidence type="ECO:0000256" key="10">
    <source>
        <dbReference type="SAM" id="MobiDB-lite"/>
    </source>
</evidence>
<evidence type="ECO:0000256" key="3">
    <source>
        <dbReference type="ARBA" id="ARBA00022737"/>
    </source>
</evidence>
<evidence type="ECO:0000259" key="11">
    <source>
        <dbReference type="Pfam" id="PF12773"/>
    </source>
</evidence>
<evidence type="ECO:0000313" key="12">
    <source>
        <dbReference type="Proteomes" id="UP000085678"/>
    </source>
</evidence>
<dbReference type="STRING" id="7574.A0A1S3HKC0"/>
<dbReference type="OrthoDB" id="10033229at2759"/>
<dbReference type="GO" id="GO:0008270">
    <property type="term" value="F:zinc ion binding"/>
    <property type="evidence" value="ECO:0007669"/>
    <property type="project" value="UniProtKB-KW"/>
</dbReference>
<evidence type="ECO:0000256" key="2">
    <source>
        <dbReference type="ARBA" id="ARBA00022723"/>
    </source>
</evidence>
<reference evidence="13" key="1">
    <citation type="submission" date="2025-08" db="UniProtKB">
        <authorList>
            <consortium name="RefSeq"/>
        </authorList>
    </citation>
    <scope>IDENTIFICATION</scope>
    <source>
        <tissue evidence="13">Gonads</tissue>
    </source>
</reference>
<accession>A0A1S3HKC0</accession>
<dbReference type="SUPFAM" id="SSF48403">
    <property type="entry name" value="Ankyrin repeat"/>
    <property type="match status" value="1"/>
</dbReference>
<dbReference type="InterPro" id="IPR036770">
    <property type="entry name" value="Ankyrin_rpt-contain_sf"/>
</dbReference>
<dbReference type="RefSeq" id="XP_013386558.1">
    <property type="nucleotide sequence ID" value="XM_013531104.1"/>
</dbReference>
<evidence type="ECO:0000256" key="8">
    <source>
        <dbReference type="ARBA" id="ARBA00039856"/>
    </source>
</evidence>
<protein>
    <recommendedName>
        <fullName evidence="8">Double zinc ribbon and ankyrin repeat-containing protein 1</fullName>
    </recommendedName>
</protein>
<comment type="subcellular location">
    <subcellularLocation>
        <location evidence="1">Cell projection</location>
        <location evidence="1">Cilium</location>
    </subcellularLocation>
</comment>
<dbReference type="KEGG" id="lak:106156033"/>
<dbReference type="PANTHER" id="PTHR16058:SF4">
    <property type="entry name" value="DOUBLE ZINC RIBBON AND ANKYRIN REPEAT-CONTAINING PROTEIN 1"/>
    <property type="match status" value="1"/>
</dbReference>
<dbReference type="PANTHER" id="PTHR16058">
    <property type="entry name" value="DOUBLE ZINC RIBBON AND ANKYRIN REPEAT-CONTAINING PROTEIN 1"/>
    <property type="match status" value="1"/>
</dbReference>
<feature type="region of interest" description="Disordered" evidence="10">
    <location>
        <begin position="172"/>
        <end position="201"/>
    </location>
</feature>
<dbReference type="Gene3D" id="1.25.40.20">
    <property type="entry name" value="Ankyrin repeat-containing domain"/>
    <property type="match status" value="1"/>
</dbReference>
<dbReference type="InterPro" id="IPR026876">
    <property type="entry name" value="Fn3_assoc_repeat"/>
</dbReference>
<keyword evidence="7" id="KW-0966">Cell projection</keyword>
<dbReference type="Pfam" id="PF13287">
    <property type="entry name" value="Fn3_assoc"/>
    <property type="match status" value="1"/>
</dbReference>
<feature type="region of interest" description="Disordered" evidence="10">
    <location>
        <begin position="609"/>
        <end position="631"/>
    </location>
</feature>
<dbReference type="GO" id="GO:0005929">
    <property type="term" value="C:cilium"/>
    <property type="evidence" value="ECO:0007669"/>
    <property type="project" value="UniProtKB-SubCell"/>
</dbReference>
<dbReference type="GeneID" id="106156033"/>
<name>A0A1S3HKC0_LINAN</name>
<dbReference type="InterPro" id="IPR002110">
    <property type="entry name" value="Ankyrin_rpt"/>
</dbReference>
<keyword evidence="6 9" id="KW-0040">ANK repeat</keyword>
<dbReference type="InParanoid" id="A0A1S3HKC0"/>
<feature type="repeat" description="ANK" evidence="9">
    <location>
        <begin position="686"/>
        <end position="718"/>
    </location>
</feature>
<sequence>MSAGSVAAPTIVPLRPPQPGQHKYAVDSDTKIELASVTTNTDIYYTLNGSKPDPFQPLGTGDRVTMKYKKPFTLPAGKVIVKAMAVSKDGVRESNIVSKTFEVEYIEPELPDPGGGDDDGQNFQDDMEVRTKSKAGRSFMKKLLASSKNRHAWEETDTMRETEHRMTDLHINGSHHRKPKTGPRFMNTRLSSPTERGTVGQDTVGRMSDVWASGDMYNGLEKSRPRPDNYTQSMRLQRETDFLKCIYCYAPRPSDPYVRFCGDCGNALPPLPQSRLPPTEPGQIGRCVHCNSMVPFNTYTCVICEAPIPPQNQPQASMRLQDKLICPLCATANPTNFSNCLACEARLPSARPIHTGMSAPPLPSQSGELMTCTKCGRVNNTDARYCDWCGSKPAPFGQSLTCSKCNASNPRYSKFCGTCGVTILPPFRVDPRNTGTTHADVTDTFRESVSAQWLPVSLPMPRPVEIPKDTRATQTVGLYFPSEREIIKKQLAEEEKLAMEKQIRDRKPLLTAISPGRGYWRKQMEHIGTHLKVYAQNNAEFRAEIGEPRMGKILSASVHEDGYELTLTVNFALRGDRDPLTGNKLNLMASEAYMRRSNGIMGSTNSIATEEESLVSERSASRRSTTKGGRKTIKKAKKKKVVKVEEKLSVEDKALLKEIGKNGQGRVNEVTQLIDEGADPSCVNKDGYPALMVAVTNQHANVIPVLVQEGADVNKKGPNKGNTALHEAVSLGSKGMEVIETLLGCSANPNKKNDKGETAYDLAVKAGEDRIVKKLAASMGQNALDKLIKPKSAKVDAF</sequence>
<evidence type="ECO:0000256" key="1">
    <source>
        <dbReference type="ARBA" id="ARBA00004138"/>
    </source>
</evidence>
<evidence type="ECO:0000256" key="6">
    <source>
        <dbReference type="ARBA" id="ARBA00023043"/>
    </source>
</evidence>
<dbReference type="AlphaFoldDB" id="A0A1S3HKC0"/>
<keyword evidence="3" id="KW-0677">Repeat</keyword>